<dbReference type="InterPro" id="IPR043859">
    <property type="entry name" value="TbsP-like_N"/>
</dbReference>
<comment type="caution">
    <text evidence="3">The sequence shown here is derived from an EMBL/GenBank/DDBJ whole genome shotgun (WGS) entry which is preliminary data.</text>
</comment>
<dbReference type="AlphaFoldDB" id="A0A7J9SDW8"/>
<evidence type="ECO:0000313" key="3">
    <source>
        <dbReference type="EMBL" id="MBB6645115.1"/>
    </source>
</evidence>
<name>A0A7J9SDW8_9EURY</name>
<accession>A0A7J9SDW8</accession>
<evidence type="ECO:0000313" key="4">
    <source>
        <dbReference type="Proteomes" id="UP000546257"/>
    </source>
</evidence>
<evidence type="ECO:0000259" key="2">
    <source>
        <dbReference type="Pfam" id="PF23336"/>
    </source>
</evidence>
<feature type="domain" description="Transcriptional regulator TbsP-like C-terminal" evidence="2">
    <location>
        <begin position="148"/>
        <end position="266"/>
    </location>
</feature>
<evidence type="ECO:0000259" key="1">
    <source>
        <dbReference type="Pfam" id="PF19138"/>
    </source>
</evidence>
<dbReference type="RefSeq" id="WP_185191492.1">
    <property type="nucleotide sequence ID" value="NZ_JACKXD010000001.1"/>
</dbReference>
<dbReference type="Pfam" id="PF19138">
    <property type="entry name" value="TbsP_N"/>
    <property type="match status" value="1"/>
</dbReference>
<feature type="domain" description="Transcriptional regulator TbsP N-terminal" evidence="1">
    <location>
        <begin position="4"/>
        <end position="147"/>
    </location>
</feature>
<organism evidence="3 4">
    <name type="scientific">Halobellus ruber</name>
    <dbReference type="NCBI Taxonomy" id="2761102"/>
    <lineage>
        <taxon>Archaea</taxon>
        <taxon>Methanobacteriati</taxon>
        <taxon>Methanobacteriota</taxon>
        <taxon>Stenosarchaea group</taxon>
        <taxon>Halobacteria</taxon>
        <taxon>Halobacteriales</taxon>
        <taxon>Haloferacaceae</taxon>
        <taxon>Halobellus</taxon>
    </lineage>
</organism>
<dbReference type="EMBL" id="JACKXD010000001">
    <property type="protein sequence ID" value="MBB6645115.1"/>
    <property type="molecule type" value="Genomic_DNA"/>
</dbReference>
<keyword evidence="4" id="KW-1185">Reference proteome</keyword>
<evidence type="ECO:0008006" key="5">
    <source>
        <dbReference type="Google" id="ProtNLM"/>
    </source>
</evidence>
<dbReference type="Proteomes" id="UP000546257">
    <property type="component" value="Unassembled WGS sequence"/>
</dbReference>
<dbReference type="Pfam" id="PF23336">
    <property type="entry name" value="HTH_TbsP_C"/>
    <property type="match status" value="1"/>
</dbReference>
<protein>
    <recommendedName>
        <fullName evidence="5">Transcriptional regulator</fullName>
    </recommendedName>
</protein>
<reference evidence="3 4" key="1">
    <citation type="submission" date="2020-08" db="EMBL/GenBank/DDBJ databases">
        <authorList>
            <person name="Seo M.-J."/>
        </authorList>
    </citation>
    <scope>NUCLEOTIDE SEQUENCE [LARGE SCALE GENOMIC DNA]</scope>
    <source>
        <strain evidence="3 4">MBLA0160</strain>
    </source>
</reference>
<dbReference type="NCBIfam" id="NF047393">
    <property type="entry name" value="TransRegTbspHalo"/>
    <property type="match status" value="1"/>
</dbReference>
<gene>
    <name evidence="3" type="ORF">H5V44_02165</name>
</gene>
<sequence>MCPESNVLDDDVGQVIASALQSGSGTAYVVDPTASMVRSLVEAGVGTDRSASVGVLADRSVLKRMAEEFPVATAAAELVEGGAIELRVAEATAGNALVVTEGSVVAVVDIEERVAGLVTDDEAFVAEANGTYRERFEAAEPFTLRTPALSAVRTSLETELGEEVRSDFDAVFESLEAREGPDLDEVVVSLLVAARNDVLLYDVSKWGEDAGIASKATFSRTKTELEERGVIETEKVPIDVGRPRLRLRLGDERLREASPEDLAAVAAELLA</sequence>
<dbReference type="InterPro" id="IPR056163">
    <property type="entry name" value="TbsP_C"/>
</dbReference>
<proteinExistence type="predicted"/>